<evidence type="ECO:0000313" key="4">
    <source>
        <dbReference type="Proteomes" id="UP000002173"/>
    </source>
</evidence>
<reference evidence="4" key="3">
    <citation type="journal article" date="2021" name="Int. J. Parasitol.">
        <title>Comparative analysis of gene expression between Babesia bovis blood stages and kinetes allowed by improved genome annotation.</title>
        <authorList>
            <person name="Ueti M.W."/>
            <person name="Johnson W.C."/>
            <person name="Kappmeyer L.S."/>
            <person name="Herndon D.R."/>
            <person name="Mousel M.R."/>
            <person name="Reif K.E."/>
            <person name="Taus N.S."/>
            <person name="Ifeonu O.O."/>
            <person name="Silva J.C."/>
            <person name="Suarez C.E."/>
            <person name="Brayton K.A."/>
        </authorList>
    </citation>
    <scope>NUCLEOTIDE SEQUENCE [LARGE SCALE GENOMIC DNA]</scope>
</reference>
<feature type="transmembrane region" description="Helical" evidence="2">
    <location>
        <begin position="12"/>
        <end position="35"/>
    </location>
</feature>
<evidence type="ECO:0000256" key="2">
    <source>
        <dbReference type="SAM" id="Phobius"/>
    </source>
</evidence>
<dbReference type="EMBL" id="AAXT01000001">
    <property type="protein sequence ID" value="EDO07635.1"/>
    <property type="molecule type" value="Genomic_DNA"/>
</dbReference>
<dbReference type="VEuPathDB" id="PiroplasmaDB:BBOV_III000680"/>
<feature type="transmembrane region" description="Helical" evidence="2">
    <location>
        <begin position="156"/>
        <end position="182"/>
    </location>
</feature>
<proteinExistence type="predicted"/>
<feature type="transmembrane region" description="Helical" evidence="2">
    <location>
        <begin position="341"/>
        <end position="361"/>
    </location>
</feature>
<dbReference type="GeneID" id="5479448"/>
<feature type="transmembrane region" description="Helical" evidence="2">
    <location>
        <begin position="216"/>
        <end position="234"/>
    </location>
</feature>
<feature type="transmembrane region" description="Helical" evidence="2">
    <location>
        <begin position="450"/>
        <end position="469"/>
    </location>
</feature>
<gene>
    <name evidence="3" type="ORF">BBOV_III000680</name>
</gene>
<dbReference type="InParanoid" id="A7AM51"/>
<feature type="compositionally biased region" description="Polar residues" evidence="1">
    <location>
        <begin position="582"/>
        <end position="597"/>
    </location>
</feature>
<feature type="transmembrane region" description="Helical" evidence="2">
    <location>
        <begin position="511"/>
        <end position="532"/>
    </location>
</feature>
<reference evidence="3 4" key="1">
    <citation type="journal article" date="2007" name="PLoS Pathog.">
        <title>Genome sequence of Babesia bovis and comparative analysis of apicomplexan hemoprotozoa.</title>
        <authorList>
            <person name="Brayton K.A."/>
            <person name="Lau A.O.T."/>
            <person name="Herndon D.R."/>
            <person name="Hannick L."/>
            <person name="Kappmeyer L.S."/>
            <person name="Berens S.J."/>
            <person name="Bidwell S.L."/>
            <person name="Brown W.C."/>
            <person name="Crabtree J."/>
            <person name="Fadrosh D."/>
            <person name="Feldblum T."/>
            <person name="Forberger H.A."/>
            <person name="Haas B.J."/>
            <person name="Howell J.M."/>
            <person name="Khouri H."/>
            <person name="Koo H."/>
            <person name="Mann D.J."/>
            <person name="Norimine J."/>
            <person name="Paulsen I.T."/>
            <person name="Radune D."/>
            <person name="Ren Q."/>
            <person name="Smith R.K. Jr."/>
            <person name="Suarez C.E."/>
            <person name="White O."/>
            <person name="Wortman J.R."/>
            <person name="Knowles D.P. Jr."/>
            <person name="McElwain T.F."/>
            <person name="Nene V.M."/>
        </authorList>
    </citation>
    <scope>NUCLEOTIDE SEQUENCE [LARGE SCALE GENOMIC DNA]</scope>
    <source>
        <strain evidence="3">T2Bo</strain>
    </source>
</reference>
<dbReference type="Proteomes" id="UP000002173">
    <property type="component" value="Unassembled WGS sequence"/>
</dbReference>
<evidence type="ECO:0000313" key="3">
    <source>
        <dbReference type="EMBL" id="EDO07635.1"/>
    </source>
</evidence>
<keyword evidence="2" id="KW-0472">Membrane</keyword>
<feature type="transmembrane region" description="Helical" evidence="2">
    <location>
        <begin position="241"/>
        <end position="259"/>
    </location>
</feature>
<name>A7AM51_BABBO</name>
<comment type="caution">
    <text evidence="3">The sequence shown here is derived from an EMBL/GenBank/DDBJ whole genome shotgun (WGS) entry which is preliminary data.</text>
</comment>
<protein>
    <submittedName>
        <fullName evidence="3">Membrane protein, putative</fullName>
    </submittedName>
</protein>
<feature type="transmembrane region" description="Helical" evidence="2">
    <location>
        <begin position="311"/>
        <end position="329"/>
    </location>
</feature>
<feature type="region of interest" description="Disordered" evidence="1">
    <location>
        <begin position="582"/>
        <end position="607"/>
    </location>
</feature>
<feature type="transmembrane region" description="Helical" evidence="2">
    <location>
        <begin position="55"/>
        <end position="76"/>
    </location>
</feature>
<organism evidence="3 4">
    <name type="scientific">Babesia bovis</name>
    <dbReference type="NCBI Taxonomy" id="5865"/>
    <lineage>
        <taxon>Eukaryota</taxon>
        <taxon>Sar</taxon>
        <taxon>Alveolata</taxon>
        <taxon>Apicomplexa</taxon>
        <taxon>Aconoidasida</taxon>
        <taxon>Piroplasmida</taxon>
        <taxon>Babesiidae</taxon>
        <taxon>Babesia</taxon>
    </lineage>
</organism>
<evidence type="ECO:0000256" key="1">
    <source>
        <dbReference type="SAM" id="MobiDB-lite"/>
    </source>
</evidence>
<dbReference type="AlphaFoldDB" id="A7AM51"/>
<dbReference type="RefSeq" id="XP_001611203.1">
    <property type="nucleotide sequence ID" value="XM_001611153.1"/>
</dbReference>
<keyword evidence="2" id="KW-1133">Transmembrane helix</keyword>
<keyword evidence="4" id="KW-1185">Reference proteome</keyword>
<reference evidence="4" key="2">
    <citation type="journal article" date="2020" name="Data Brief">
        <title>Transcriptome dataset of Babesia bovis life stages within vertebrate and invertebrate hosts.</title>
        <authorList>
            <person name="Ueti M.W."/>
            <person name="Johnson W.C."/>
            <person name="Kappmeyer L.S."/>
            <person name="Herndon D.R."/>
            <person name="Mousel M.R."/>
            <person name="Reif K.E."/>
            <person name="Taus N.S."/>
            <person name="Ifeonu O.O."/>
            <person name="Silva J.C."/>
            <person name="Suarez C.E."/>
            <person name="Brayton K.A."/>
        </authorList>
    </citation>
    <scope>NUCLEOTIDE SEQUENCE [LARGE SCALE GENOMIC DNA]</scope>
</reference>
<feature type="transmembrane region" description="Helical" evidence="2">
    <location>
        <begin position="475"/>
        <end position="499"/>
    </location>
</feature>
<sequence>MEETGVGINLGTSLFMVSLALGIAGCITLLLNAVLTGASDIFSYQLATGFDIHPNANLATVILVILVILHALGYYCQYAKTPLIKCHQWLLVTGSLTVLVAAAAVLLATKGHQVDTEQIGYSNTALTGIQLMALTAFVVCTYKSGCFGKCNSNARLVFYVFVGIYALWLLAYLAACAGYVILYKKLMYNEDSHRSFGLNPYETIPLSYKRIPCVNYVLLVILIFSAYQVNLCCIPITGTEWTFLLLFGMCAGIVLTVVMNYQGGSTALNATVRHALSALAAVIMTVLLMYSYFKEPFVQMVPGRKYTASDLLFIVLAVLIASITMVLLIKWKGGIDSGAEWTLYTFPPVMVVCIAIELGMLHFGWVRGSSCDVVWQAVTVILVVEWVATLARVLIEAFDGSGNYGSTQHYPLVILHLLLPVATLLVCHYRMPFPGKYQIWSWSVGLWDTMLLLLVLESLVVLVVAMVLMYQEAGYDSGCCVLVAIHAIVHGTALGIVHFKEPLSQYWPRNRVACGVLSLVSLLVWLGVASYGTIQPKVSGHFDGVFYCLVAYACITFVGATYYGFRGGLVQGTCFSKKSTGSPAQLQGSEETVSSAADTVEVAGDTE</sequence>
<feature type="transmembrane region" description="Helical" evidence="2">
    <location>
        <begin position="121"/>
        <end position="144"/>
    </location>
</feature>
<accession>A7AM51</accession>
<feature type="transmembrane region" description="Helical" evidence="2">
    <location>
        <begin position="271"/>
        <end position="290"/>
    </location>
</feature>
<dbReference type="KEGG" id="bbo:BBOV_III000680"/>
<feature type="transmembrane region" description="Helical" evidence="2">
    <location>
        <begin position="373"/>
        <end position="395"/>
    </location>
</feature>
<feature type="transmembrane region" description="Helical" evidence="2">
    <location>
        <begin position="410"/>
        <end position="429"/>
    </location>
</feature>
<feature type="transmembrane region" description="Helical" evidence="2">
    <location>
        <begin position="88"/>
        <end position="109"/>
    </location>
</feature>
<keyword evidence="2" id="KW-0812">Transmembrane</keyword>
<feature type="transmembrane region" description="Helical" evidence="2">
    <location>
        <begin position="544"/>
        <end position="565"/>
    </location>
</feature>